<evidence type="ECO:0000313" key="5">
    <source>
        <dbReference type="EMBL" id="KAF6149029.1"/>
    </source>
</evidence>
<evidence type="ECO:0000256" key="1">
    <source>
        <dbReference type="ARBA" id="ARBA00007626"/>
    </source>
</evidence>
<dbReference type="PANTHER" id="PTHR46128">
    <property type="entry name" value="MITOCHONDRIAL GROUP I INTRON SPLICING FACTOR CCM1"/>
    <property type="match status" value="1"/>
</dbReference>
<feature type="repeat" description="PPR" evidence="3">
    <location>
        <begin position="187"/>
        <end position="221"/>
    </location>
</feature>
<proteinExistence type="inferred from homology"/>
<sequence length="582" mass="65896">MYMKKVGVPPSVFFLNVFIKALCMKKETVDDVLWVFREIPDHGCIPNSYTYGTLINGLCKLRKNNEAKELFREMDAKGFSPTVVTYTSFIHGPCLLNILDEAMELLEEISRKGIEPNVVTFSSLMDGLCKGGRSLQALKLLEKMAGKRFSATIIIYNNLVSGLCKEGKVLDVVHILDRIKLQGLKPDGVLYGRLVNSLCSSSKFHEVANLLDEMVPGGMLPTHIRDVYKASHIINEMLLEGYIPEECIWNVVVCGFLHRTKTMKGVLFHVEEASVFNMKEQVFTKESKYKIMEFRIVHYDQEVTLWDCTCPLFVMMGLLLRMLENVNLLVKLVHLLLIEPGLPTTSQSIPALIVPEGFYSVIVDKVIREEACLYVEIRTLGDVSVGFKANPGKLFDISIFILDIEHEKSEREVDESISFEYFNEGIQIDLDQGFYLSRPQFFDLNSVGRVWNDNLIWVKGDCHQREDEEPMDLIYKTLKKGSELEIVLEEHEISRFKRANSRSEKVQKFQAKRKMTGTGTTMGDEGKAASDVEGRPKLVKVAPISLESNLMGATSSKLNQKFPKWKNVKVDGLNSATTESGE</sequence>
<dbReference type="OrthoDB" id="185373at2759"/>
<dbReference type="NCBIfam" id="TIGR00756">
    <property type="entry name" value="PPR"/>
    <property type="match status" value="4"/>
</dbReference>
<feature type="repeat" description="PPR" evidence="3">
    <location>
        <begin position="152"/>
        <end position="186"/>
    </location>
</feature>
<dbReference type="InterPro" id="IPR011990">
    <property type="entry name" value="TPR-like_helical_dom_sf"/>
</dbReference>
<evidence type="ECO:0000313" key="6">
    <source>
        <dbReference type="Proteomes" id="UP000541444"/>
    </source>
</evidence>
<dbReference type="Proteomes" id="UP000541444">
    <property type="component" value="Unassembled WGS sequence"/>
</dbReference>
<dbReference type="Pfam" id="PF12854">
    <property type="entry name" value="PPR_1"/>
    <property type="match status" value="3"/>
</dbReference>
<feature type="region of interest" description="Disordered" evidence="4">
    <location>
        <begin position="507"/>
        <end position="534"/>
    </location>
</feature>
<dbReference type="InterPro" id="IPR002885">
    <property type="entry name" value="PPR_rpt"/>
</dbReference>
<dbReference type="PANTHER" id="PTHR46128:SF69">
    <property type="entry name" value="PENTACOTRIPEPTIDE-REPEAT REGION OF PRORP DOMAIN-CONTAINING PROTEIN"/>
    <property type="match status" value="1"/>
</dbReference>
<dbReference type="EMBL" id="JACGCM010001812">
    <property type="protein sequence ID" value="KAF6149029.1"/>
    <property type="molecule type" value="Genomic_DNA"/>
</dbReference>
<feature type="repeat" description="PPR" evidence="3">
    <location>
        <begin position="11"/>
        <end position="46"/>
    </location>
</feature>
<gene>
    <name evidence="5" type="ORF">GIB67_030496</name>
</gene>
<feature type="repeat" description="PPR" evidence="3">
    <location>
        <begin position="82"/>
        <end position="116"/>
    </location>
</feature>
<comment type="similarity">
    <text evidence="1">Belongs to the PPR family. P subfamily.</text>
</comment>
<evidence type="ECO:0000256" key="3">
    <source>
        <dbReference type="PROSITE-ProRule" id="PRU00708"/>
    </source>
</evidence>
<evidence type="ECO:0008006" key="7">
    <source>
        <dbReference type="Google" id="ProtNLM"/>
    </source>
</evidence>
<name>A0A7J7M2D4_9MAGN</name>
<dbReference type="PROSITE" id="PS51375">
    <property type="entry name" value="PPR"/>
    <property type="match status" value="6"/>
</dbReference>
<evidence type="ECO:0000256" key="4">
    <source>
        <dbReference type="SAM" id="MobiDB-lite"/>
    </source>
</evidence>
<feature type="compositionally biased region" description="Basic and acidic residues" evidence="4">
    <location>
        <begin position="524"/>
        <end position="534"/>
    </location>
</feature>
<feature type="repeat" description="PPR" evidence="3">
    <location>
        <begin position="47"/>
        <end position="81"/>
    </location>
</feature>
<protein>
    <recommendedName>
        <fullName evidence="7">Pentatricopeptide repeat-containing protein</fullName>
    </recommendedName>
</protein>
<dbReference type="InterPro" id="IPR050872">
    <property type="entry name" value="PPR_P_subfamily"/>
</dbReference>
<keyword evidence="6" id="KW-1185">Reference proteome</keyword>
<accession>A0A7J7M2D4</accession>
<comment type="caution">
    <text evidence="5">The sequence shown here is derived from an EMBL/GenBank/DDBJ whole genome shotgun (WGS) entry which is preliminary data.</text>
</comment>
<organism evidence="5 6">
    <name type="scientific">Kingdonia uniflora</name>
    <dbReference type="NCBI Taxonomy" id="39325"/>
    <lineage>
        <taxon>Eukaryota</taxon>
        <taxon>Viridiplantae</taxon>
        <taxon>Streptophyta</taxon>
        <taxon>Embryophyta</taxon>
        <taxon>Tracheophyta</taxon>
        <taxon>Spermatophyta</taxon>
        <taxon>Magnoliopsida</taxon>
        <taxon>Ranunculales</taxon>
        <taxon>Circaeasteraceae</taxon>
        <taxon>Kingdonia</taxon>
    </lineage>
</organism>
<dbReference type="AlphaFoldDB" id="A0A7J7M2D4"/>
<evidence type="ECO:0000256" key="2">
    <source>
        <dbReference type="ARBA" id="ARBA00022737"/>
    </source>
</evidence>
<dbReference type="Pfam" id="PF01535">
    <property type="entry name" value="PPR"/>
    <property type="match status" value="2"/>
</dbReference>
<dbReference type="Gene3D" id="1.25.40.10">
    <property type="entry name" value="Tetratricopeptide repeat domain"/>
    <property type="match status" value="3"/>
</dbReference>
<reference evidence="5 6" key="1">
    <citation type="journal article" date="2020" name="IScience">
        <title>Genome Sequencing of the Endangered Kingdonia uniflora (Circaeasteraceae, Ranunculales) Reveals Potential Mechanisms of Evolutionary Specialization.</title>
        <authorList>
            <person name="Sun Y."/>
            <person name="Deng T."/>
            <person name="Zhang A."/>
            <person name="Moore M.J."/>
            <person name="Landis J.B."/>
            <person name="Lin N."/>
            <person name="Zhang H."/>
            <person name="Zhang X."/>
            <person name="Huang J."/>
            <person name="Zhang X."/>
            <person name="Sun H."/>
            <person name="Wang H."/>
        </authorList>
    </citation>
    <scope>NUCLEOTIDE SEQUENCE [LARGE SCALE GENOMIC DNA]</scope>
    <source>
        <strain evidence="5">TB1705</strain>
        <tissue evidence="5">Leaf</tissue>
    </source>
</reference>
<keyword evidence="2" id="KW-0677">Repeat</keyword>
<feature type="repeat" description="PPR" evidence="3">
    <location>
        <begin position="117"/>
        <end position="151"/>
    </location>
</feature>